<proteinExistence type="predicted"/>
<organism evidence="1 2">
    <name type="scientific">Corynebacterium argentoratense DSM 44202</name>
    <dbReference type="NCBI Taxonomy" id="1348662"/>
    <lineage>
        <taxon>Bacteria</taxon>
        <taxon>Bacillati</taxon>
        <taxon>Actinomycetota</taxon>
        <taxon>Actinomycetes</taxon>
        <taxon>Mycobacteriales</taxon>
        <taxon>Corynebacteriaceae</taxon>
        <taxon>Corynebacterium</taxon>
    </lineage>
</organism>
<dbReference type="KEGG" id="caz:CARG_02690"/>
<dbReference type="Proteomes" id="UP000016943">
    <property type="component" value="Chromosome"/>
</dbReference>
<reference evidence="1 2" key="1">
    <citation type="journal article" date="2013" name="Genome Announc.">
        <title>Whole-Genome Sequence of the Clinical Strain Corynebacterium argentoratense DSM 44202, Isolated from a Human Throat Specimen.</title>
        <authorList>
            <person name="Bomholt C."/>
            <person name="Glaub A."/>
            <person name="Gravermann K."/>
            <person name="Albersmeier A."/>
            <person name="Brinkrolf K."/>
            <person name="Ruckert C."/>
            <person name="Tauch A."/>
        </authorList>
    </citation>
    <scope>NUCLEOTIDE SEQUENCE [LARGE SCALE GENOMIC DNA]</scope>
    <source>
        <strain evidence="1">DSM 44202</strain>
    </source>
</reference>
<dbReference type="HOGENOM" id="CLU_2435806_0_0_11"/>
<name>U3GTR7_9CORY</name>
<keyword evidence="2" id="KW-1185">Reference proteome</keyword>
<dbReference type="STRING" id="1348662.CARG_02690"/>
<dbReference type="PATRIC" id="fig|1348662.3.peg.527"/>
<dbReference type="RefSeq" id="WP_020975842.1">
    <property type="nucleotide sequence ID" value="NC_022198.1"/>
</dbReference>
<dbReference type="EMBL" id="CP006365">
    <property type="protein sequence ID" value="AGU14694.1"/>
    <property type="molecule type" value="Genomic_DNA"/>
</dbReference>
<evidence type="ECO:0000313" key="2">
    <source>
        <dbReference type="Proteomes" id="UP000016943"/>
    </source>
</evidence>
<sequence>MNTIEYTPGQFHRVNFRNLVADKKTANFTCDAIRRGQFTHRVSYQNGTVYIKDLTTGDRVATYTWDSYIPSRDEILGIADILIAKDLGLE</sequence>
<accession>U3GTR7</accession>
<dbReference type="AlphaFoldDB" id="U3GTR7"/>
<protein>
    <submittedName>
        <fullName evidence="1">Uncharacterized protein</fullName>
    </submittedName>
</protein>
<dbReference type="GeneID" id="78249370"/>
<gene>
    <name evidence="1" type="ORF">CARG_02690</name>
</gene>
<evidence type="ECO:0000313" key="1">
    <source>
        <dbReference type="EMBL" id="AGU14694.1"/>
    </source>
</evidence>